<comment type="caution">
    <text evidence="2">The sequence shown here is derived from an EMBL/GenBank/DDBJ whole genome shotgun (WGS) entry which is preliminary data.</text>
</comment>
<evidence type="ECO:0000313" key="2">
    <source>
        <dbReference type="EMBL" id="KAK6950746.1"/>
    </source>
</evidence>
<dbReference type="GO" id="GO:0009116">
    <property type="term" value="P:nucleoside metabolic process"/>
    <property type="evidence" value="ECO:0007669"/>
    <property type="project" value="InterPro"/>
</dbReference>
<dbReference type="SUPFAM" id="SSF53167">
    <property type="entry name" value="Purine and uridine phosphorylases"/>
    <property type="match status" value="1"/>
</dbReference>
<feature type="domain" description="Nucleoside phosphorylase" evidence="1">
    <location>
        <begin position="9"/>
        <end position="302"/>
    </location>
</feature>
<dbReference type="InterPro" id="IPR053137">
    <property type="entry name" value="NLR-like"/>
</dbReference>
<proteinExistence type="predicted"/>
<dbReference type="PANTHER" id="PTHR46082:SF11">
    <property type="entry name" value="AAA+ ATPASE DOMAIN-CONTAINING PROTEIN-RELATED"/>
    <property type="match status" value="1"/>
</dbReference>
<dbReference type="Pfam" id="PF01048">
    <property type="entry name" value="PNP_UDP_1"/>
    <property type="match status" value="1"/>
</dbReference>
<name>A0AAX6ME71_9PEZI</name>
<evidence type="ECO:0000259" key="1">
    <source>
        <dbReference type="Pfam" id="PF01048"/>
    </source>
</evidence>
<dbReference type="Proteomes" id="UP001369815">
    <property type="component" value="Unassembled WGS sequence"/>
</dbReference>
<dbReference type="GO" id="GO:0003824">
    <property type="term" value="F:catalytic activity"/>
    <property type="evidence" value="ECO:0007669"/>
    <property type="project" value="InterPro"/>
</dbReference>
<reference evidence="2 3" key="1">
    <citation type="journal article" date="2024" name="Front Chem Biol">
        <title>Unveiling the potential of Daldinia eschscholtzii MFLUCC 19-0629 through bioactivity and bioinformatics studies for enhanced sustainable agriculture production.</title>
        <authorList>
            <person name="Brooks S."/>
            <person name="Weaver J.A."/>
            <person name="Klomchit A."/>
            <person name="Alharthi S.A."/>
            <person name="Onlamun T."/>
            <person name="Nurani R."/>
            <person name="Vong T.K."/>
            <person name="Alberti F."/>
            <person name="Greco C."/>
        </authorList>
    </citation>
    <scope>NUCLEOTIDE SEQUENCE [LARGE SCALE GENOMIC DNA]</scope>
    <source>
        <strain evidence="2">MFLUCC 19-0629</strain>
    </source>
</reference>
<protein>
    <recommendedName>
        <fullName evidence="1">Nucleoside phosphorylase domain-containing protein</fullName>
    </recommendedName>
</protein>
<organism evidence="2 3">
    <name type="scientific">Daldinia eschscholtzii</name>
    <dbReference type="NCBI Taxonomy" id="292717"/>
    <lineage>
        <taxon>Eukaryota</taxon>
        <taxon>Fungi</taxon>
        <taxon>Dikarya</taxon>
        <taxon>Ascomycota</taxon>
        <taxon>Pezizomycotina</taxon>
        <taxon>Sordariomycetes</taxon>
        <taxon>Xylariomycetidae</taxon>
        <taxon>Xylariales</taxon>
        <taxon>Hypoxylaceae</taxon>
        <taxon>Daldinia</taxon>
    </lineage>
</organism>
<gene>
    <name evidence="2" type="ORF">Daesc_007271</name>
</gene>
<dbReference type="Gene3D" id="3.40.50.1580">
    <property type="entry name" value="Nucleoside phosphorylase domain"/>
    <property type="match status" value="1"/>
</dbReference>
<dbReference type="PANTHER" id="PTHR46082">
    <property type="entry name" value="ATP/GTP-BINDING PROTEIN-RELATED"/>
    <property type="match status" value="1"/>
</dbReference>
<accession>A0AAX6ME71</accession>
<dbReference type="InterPro" id="IPR035994">
    <property type="entry name" value="Nucleoside_phosphorylase_sf"/>
</dbReference>
<sequence>MPQSREYTVGWICAVQDEFMAACRMLDQEISGPKAIHEKENNAYALGRIHDHYVVIGCLPAGIYGISSATAVAKDMIRAFPSIRFALMVGIGGGAPTPERDIRLGDVVVSQPHGTLGGVVQFDLGKRLPGGQFQRTGHLNAPPTELLGVLQEMERQYNDPRSPDRIAENMKRMDDLPLFRRPKKDRLFPATYRHPGGTSCDTTCEGKELRRPARATKRATTVHYGIIASSNSVVKDAGIRDKLARDPSLNVLCFEMEAAGLMNDVPCLVVRGICDYSDSHKNDDWQKYAALVAAAYARELLRIVRPSGITRMRNWTGRL</sequence>
<dbReference type="InterPro" id="IPR000845">
    <property type="entry name" value="Nucleoside_phosphorylase_d"/>
</dbReference>
<dbReference type="AlphaFoldDB" id="A0AAX6ME71"/>
<keyword evidence="3" id="KW-1185">Reference proteome</keyword>
<dbReference type="EMBL" id="JBANMG010000007">
    <property type="protein sequence ID" value="KAK6950746.1"/>
    <property type="molecule type" value="Genomic_DNA"/>
</dbReference>
<evidence type="ECO:0000313" key="3">
    <source>
        <dbReference type="Proteomes" id="UP001369815"/>
    </source>
</evidence>